<evidence type="ECO:0000256" key="1">
    <source>
        <dbReference type="ARBA" id="ARBA00004123"/>
    </source>
</evidence>
<dbReference type="SUPFAM" id="SSF57701">
    <property type="entry name" value="Zn2/Cys6 DNA-binding domain"/>
    <property type="match status" value="1"/>
</dbReference>
<dbReference type="SMART" id="SM00066">
    <property type="entry name" value="GAL4"/>
    <property type="match status" value="1"/>
</dbReference>
<dbReference type="CDD" id="cd00067">
    <property type="entry name" value="GAL4"/>
    <property type="match status" value="1"/>
</dbReference>
<keyword evidence="5" id="KW-0238">DNA-binding</keyword>
<sequence>MSWSAASSASEGLLSTDSRRTPYYCIDCSQLGPRHAGDWEELGKGLALLSPGRCAWQAAGHVELTELTEVPEVPEVPEVSELRIFAPWQAVDCGQTGTDPLHKHSIEFSDGPLGSAGLAILDPSYRASPLLENLTIGMSEEGNNNPRKRRGLGVVTPNACTECRKKRAKCDGRELCGRCQQNNTQCIYELPVRQTKEEMRAEIENLRKYQQQSERILGALASGENTKSILSHLHNREPINNILQELDRTTGKPLETGSGELERSPLAQPLSSYYSWHWQQKSRGNSGGSSERSSQERMDWTPESRPPSGPNLKYPMPPGGPWLQLNSRHESPSTAGRRARRDHGREMILNPGYGLNVQPVVNYSASWTSVCSDGDLVEHLLALYFCWEYPTFASLSKEHFLDDFRNGRQRHCSSLLVNALLAVGCRFSHRIDARADPNDKNTSGDHFFAEAMRLLDAEEDHHSLTTIQALGLMSIREASRGRTSVSLYMSGQSIRLAIEMGLQNDYGTEGTRHIDDEEMAVRAATFWGAFSLDQAWSISIGRLPHYSHHLTVISKPAIIDHIEAASWIPYTDDAPVEQYTTQQPSNVRSVYKTFCELSEIVHHSLYAYYTPGRYVTSQTLLRIYRRYLDWYDQIPNALRLGQNFTPSVLFAHMYYHYTILLLFRPFIKLELVGSTVSPKEICRQAAEAICALANSYSRLYTLERTPSFVPYFVLTAGITHLVSLGNGWGGSDPLKQSVQHLRRMANGHGVASRAIEILEDLTSRWEIDVHLDDDETDGINEEETSDKEEDGEDVIKRIASPTSTHMFNPDVKLLDSVSSFIRVTSEDKNPLFWTFPLQGRPFIPTDTEHLEKAGFKILTTELEV</sequence>
<keyword evidence="7" id="KW-0539">Nucleus</keyword>
<dbReference type="InterPro" id="IPR051615">
    <property type="entry name" value="Transcr_Regulatory_Elem"/>
</dbReference>
<organism evidence="10 11">
    <name type="scientific">Scytalidium lignicola</name>
    <name type="common">Hyphomycete</name>
    <dbReference type="NCBI Taxonomy" id="5539"/>
    <lineage>
        <taxon>Eukaryota</taxon>
        <taxon>Fungi</taxon>
        <taxon>Dikarya</taxon>
        <taxon>Ascomycota</taxon>
        <taxon>Pezizomycotina</taxon>
        <taxon>Leotiomycetes</taxon>
        <taxon>Leotiomycetes incertae sedis</taxon>
        <taxon>Scytalidium</taxon>
    </lineage>
</organism>
<dbReference type="PANTHER" id="PTHR31313">
    <property type="entry name" value="TY1 ENHANCER ACTIVATOR"/>
    <property type="match status" value="1"/>
</dbReference>
<comment type="subcellular location">
    <subcellularLocation>
        <location evidence="1">Nucleus</location>
    </subcellularLocation>
</comment>
<dbReference type="EMBL" id="NCSJ02000158">
    <property type="protein sequence ID" value="RFU28584.1"/>
    <property type="molecule type" value="Genomic_DNA"/>
</dbReference>
<dbReference type="PANTHER" id="PTHR31313:SF4">
    <property type="entry name" value="CONIDIAL DEVELOPMENT PROTEIN FLUFFY"/>
    <property type="match status" value="1"/>
</dbReference>
<evidence type="ECO:0000259" key="9">
    <source>
        <dbReference type="PROSITE" id="PS50048"/>
    </source>
</evidence>
<feature type="region of interest" description="Disordered" evidence="8">
    <location>
        <begin position="281"/>
        <end position="341"/>
    </location>
</feature>
<comment type="caution">
    <text evidence="10">The sequence shown here is derived from an EMBL/GenBank/DDBJ whole genome shotgun (WGS) entry which is preliminary data.</text>
</comment>
<evidence type="ECO:0000256" key="6">
    <source>
        <dbReference type="ARBA" id="ARBA00023163"/>
    </source>
</evidence>
<evidence type="ECO:0000256" key="5">
    <source>
        <dbReference type="ARBA" id="ARBA00023125"/>
    </source>
</evidence>
<dbReference type="STRING" id="5539.A0A3E2H5B5"/>
<keyword evidence="11" id="KW-1185">Reference proteome</keyword>
<feature type="domain" description="Zn(2)-C6 fungal-type" evidence="9">
    <location>
        <begin position="159"/>
        <end position="188"/>
    </location>
</feature>
<feature type="compositionally biased region" description="Low complexity" evidence="8">
    <location>
        <begin position="282"/>
        <end position="292"/>
    </location>
</feature>
<dbReference type="SMART" id="SM00906">
    <property type="entry name" value="Fungal_trans"/>
    <property type="match status" value="1"/>
</dbReference>
<accession>A0A3E2H5B5</accession>
<dbReference type="PROSITE" id="PS50048">
    <property type="entry name" value="ZN2_CY6_FUNGAL_2"/>
    <property type="match status" value="1"/>
</dbReference>
<keyword evidence="3" id="KW-0862">Zinc</keyword>
<dbReference type="GO" id="GO:0005634">
    <property type="term" value="C:nucleus"/>
    <property type="evidence" value="ECO:0007669"/>
    <property type="project" value="UniProtKB-SubCell"/>
</dbReference>
<feature type="non-terminal residue" evidence="10">
    <location>
        <position position="864"/>
    </location>
</feature>
<evidence type="ECO:0000256" key="8">
    <source>
        <dbReference type="SAM" id="MobiDB-lite"/>
    </source>
</evidence>
<dbReference type="Proteomes" id="UP000258309">
    <property type="component" value="Unassembled WGS sequence"/>
</dbReference>
<feature type="compositionally biased region" description="Pro residues" evidence="8">
    <location>
        <begin position="304"/>
        <end position="320"/>
    </location>
</feature>
<dbReference type="OMA" id="WNIEVNV"/>
<dbReference type="Gene3D" id="4.10.240.10">
    <property type="entry name" value="Zn(2)-C6 fungal-type DNA-binding domain"/>
    <property type="match status" value="1"/>
</dbReference>
<evidence type="ECO:0000313" key="10">
    <source>
        <dbReference type="EMBL" id="RFU28584.1"/>
    </source>
</evidence>
<dbReference type="GO" id="GO:0008270">
    <property type="term" value="F:zinc ion binding"/>
    <property type="evidence" value="ECO:0007669"/>
    <property type="project" value="InterPro"/>
</dbReference>
<dbReference type="PROSITE" id="PS00463">
    <property type="entry name" value="ZN2_CY6_FUNGAL_1"/>
    <property type="match status" value="1"/>
</dbReference>
<protein>
    <recommendedName>
        <fullName evidence="9">Zn(2)-C6 fungal-type domain-containing protein</fullName>
    </recommendedName>
</protein>
<name>A0A3E2H5B5_SCYLI</name>
<keyword evidence="6" id="KW-0804">Transcription</keyword>
<dbReference type="GO" id="GO:0006351">
    <property type="term" value="P:DNA-templated transcription"/>
    <property type="evidence" value="ECO:0007669"/>
    <property type="project" value="InterPro"/>
</dbReference>
<evidence type="ECO:0000313" key="11">
    <source>
        <dbReference type="Proteomes" id="UP000258309"/>
    </source>
</evidence>
<dbReference type="InterPro" id="IPR007219">
    <property type="entry name" value="XnlR_reg_dom"/>
</dbReference>
<reference evidence="10 11" key="1">
    <citation type="submission" date="2018-05" db="EMBL/GenBank/DDBJ databases">
        <title>Draft genome sequence of Scytalidium lignicola DSM 105466, a ubiquitous saprotrophic fungus.</title>
        <authorList>
            <person name="Buettner E."/>
            <person name="Gebauer A.M."/>
            <person name="Hofrichter M."/>
            <person name="Liers C."/>
            <person name="Kellner H."/>
        </authorList>
    </citation>
    <scope>NUCLEOTIDE SEQUENCE [LARGE SCALE GENOMIC DNA]</scope>
    <source>
        <strain evidence="10 11">DSM 105466</strain>
    </source>
</reference>
<evidence type="ECO:0000256" key="3">
    <source>
        <dbReference type="ARBA" id="ARBA00022833"/>
    </source>
</evidence>
<evidence type="ECO:0000256" key="4">
    <source>
        <dbReference type="ARBA" id="ARBA00023015"/>
    </source>
</evidence>
<keyword evidence="4" id="KW-0805">Transcription regulation</keyword>
<dbReference type="GO" id="GO:0000981">
    <property type="term" value="F:DNA-binding transcription factor activity, RNA polymerase II-specific"/>
    <property type="evidence" value="ECO:0007669"/>
    <property type="project" value="InterPro"/>
</dbReference>
<dbReference type="OrthoDB" id="2123952at2759"/>
<dbReference type="InterPro" id="IPR001138">
    <property type="entry name" value="Zn2Cys6_DnaBD"/>
</dbReference>
<proteinExistence type="predicted"/>
<dbReference type="GO" id="GO:0003677">
    <property type="term" value="F:DNA binding"/>
    <property type="evidence" value="ECO:0007669"/>
    <property type="project" value="UniProtKB-KW"/>
</dbReference>
<dbReference type="Pfam" id="PF04082">
    <property type="entry name" value="Fungal_trans"/>
    <property type="match status" value="1"/>
</dbReference>
<dbReference type="InterPro" id="IPR036864">
    <property type="entry name" value="Zn2-C6_fun-type_DNA-bd_sf"/>
</dbReference>
<keyword evidence="2" id="KW-0479">Metal-binding</keyword>
<feature type="compositionally biased region" description="Basic and acidic residues" evidence="8">
    <location>
        <begin position="293"/>
        <end position="302"/>
    </location>
</feature>
<evidence type="ECO:0000256" key="2">
    <source>
        <dbReference type="ARBA" id="ARBA00022723"/>
    </source>
</evidence>
<dbReference type="AlphaFoldDB" id="A0A3E2H5B5"/>
<gene>
    <name evidence="10" type="ORF">B7463_g7759</name>
</gene>
<feature type="non-terminal residue" evidence="10">
    <location>
        <position position="1"/>
    </location>
</feature>
<evidence type="ECO:0000256" key="7">
    <source>
        <dbReference type="ARBA" id="ARBA00023242"/>
    </source>
</evidence>
<dbReference type="CDD" id="cd12148">
    <property type="entry name" value="fungal_TF_MHR"/>
    <property type="match status" value="1"/>
</dbReference>
<dbReference type="Pfam" id="PF00172">
    <property type="entry name" value="Zn_clus"/>
    <property type="match status" value="1"/>
</dbReference>